<dbReference type="EMBL" id="FPCJ01000001">
    <property type="protein sequence ID" value="SFV31379.1"/>
    <property type="molecule type" value="Genomic_DNA"/>
</dbReference>
<dbReference type="RefSeq" id="WP_092458660.1">
    <property type="nucleotide sequence ID" value="NZ_FPCJ01000001.1"/>
</dbReference>
<dbReference type="STRING" id="1393122.SAMN05660895_1056"/>
<dbReference type="Gene3D" id="3.40.50.2000">
    <property type="entry name" value="Glycogen Phosphorylase B"/>
    <property type="match status" value="2"/>
</dbReference>
<keyword evidence="1" id="KW-0808">Transferase</keyword>
<keyword evidence="2" id="KW-1185">Reference proteome</keyword>
<dbReference type="Proteomes" id="UP000199537">
    <property type="component" value="Unassembled WGS sequence"/>
</dbReference>
<proteinExistence type="predicted"/>
<evidence type="ECO:0000313" key="2">
    <source>
        <dbReference type="Proteomes" id="UP000199537"/>
    </source>
</evidence>
<dbReference type="SUPFAM" id="SSF53756">
    <property type="entry name" value="UDP-Glycosyltransferase/glycogen phosphorylase"/>
    <property type="match status" value="1"/>
</dbReference>
<sequence>MRVLILTTASLSTNPRLVKELYILHLQHSVQVIVFGIGGWADAVDEQFLEVFQQKQVIRLSANRKPLLPWLFSTVVQQFAIMLSSLLSDSLLLQALSHNKRSTLLIFFLLLKRKEFRFDLIICHTLGALYPGYILARKTGAKLAFDMEDYHPGEAIPTKRADAERRRREYLLKKMLPHCAYVSFAADGYVELTKKYITANIPQPVVVYNSFPSNEFTTPQPAQDKKIRFIWFSQTIGRGRGLELFFQAVRQAGVDYEITLIGQLNDRTFEAMLRQENHLTLLPPMPQQPLHHLLSQYDVGLSLELSCVDMNKNYALSNKLFAYLQAGLFVLATDTPGQKQFLQRFPMHHLLCKQEVEDMCKAIQIIASALSQIREQCLTRYHAARCIAWEHEQRKLQEAWNKILA</sequence>
<name>A0A1I7N9N8_9BACT</name>
<accession>A0A1I7N9N8</accession>
<reference evidence="2" key="1">
    <citation type="submission" date="2016-10" db="EMBL/GenBank/DDBJ databases">
        <authorList>
            <person name="Varghese N."/>
            <person name="Submissions S."/>
        </authorList>
    </citation>
    <scope>NUCLEOTIDE SEQUENCE [LARGE SCALE GENOMIC DNA]</scope>
    <source>
        <strain evidence="2">DSM 14807</strain>
    </source>
</reference>
<organism evidence="1 2">
    <name type="scientific">Thermoflavifilum thermophilum</name>
    <dbReference type="NCBI Taxonomy" id="1393122"/>
    <lineage>
        <taxon>Bacteria</taxon>
        <taxon>Pseudomonadati</taxon>
        <taxon>Bacteroidota</taxon>
        <taxon>Chitinophagia</taxon>
        <taxon>Chitinophagales</taxon>
        <taxon>Chitinophagaceae</taxon>
        <taxon>Thermoflavifilum</taxon>
    </lineage>
</organism>
<dbReference type="AlphaFoldDB" id="A0A1I7N9N8"/>
<dbReference type="GO" id="GO:0016740">
    <property type="term" value="F:transferase activity"/>
    <property type="evidence" value="ECO:0007669"/>
    <property type="project" value="UniProtKB-KW"/>
</dbReference>
<gene>
    <name evidence="1" type="ORF">SAMN05660895_1056</name>
</gene>
<protein>
    <submittedName>
        <fullName evidence="1">Glycosyltransferase involved in cell wall bisynthesis</fullName>
    </submittedName>
</protein>
<dbReference type="OrthoDB" id="1406894at2"/>
<evidence type="ECO:0000313" key="1">
    <source>
        <dbReference type="EMBL" id="SFV31379.1"/>
    </source>
</evidence>